<feature type="repeat" description="TPR" evidence="7">
    <location>
        <begin position="338"/>
        <end position="371"/>
    </location>
</feature>
<dbReference type="GO" id="GO:0005737">
    <property type="term" value="C:cytoplasm"/>
    <property type="evidence" value="ECO:0007669"/>
    <property type="project" value="TreeGrafter"/>
</dbReference>
<reference evidence="9" key="1">
    <citation type="submission" date="2019-03" db="EMBL/GenBank/DDBJ databases">
        <title>Long read genome sequence of the mycoparasitic Pythium oligandrum ATCC 38472 isolated from sugarbeet rhizosphere.</title>
        <authorList>
            <person name="Gaulin E."/>
        </authorList>
    </citation>
    <scope>NUCLEOTIDE SEQUENCE</scope>
    <source>
        <strain evidence="9">ATCC 38472_TT</strain>
    </source>
</reference>
<dbReference type="GO" id="GO:0045842">
    <property type="term" value="P:positive regulation of mitotic metaphase/anaphase transition"/>
    <property type="evidence" value="ECO:0007669"/>
    <property type="project" value="TreeGrafter"/>
</dbReference>
<evidence type="ECO:0000256" key="8">
    <source>
        <dbReference type="SAM" id="MobiDB-lite"/>
    </source>
</evidence>
<dbReference type="PANTHER" id="PTHR12558:SF9">
    <property type="entry name" value="CELL DIVISION CYCLE PROTEIN 16 HOMOLOG"/>
    <property type="match status" value="1"/>
</dbReference>
<evidence type="ECO:0000313" key="10">
    <source>
        <dbReference type="Proteomes" id="UP000794436"/>
    </source>
</evidence>
<keyword evidence="10" id="KW-1185">Reference proteome</keyword>
<feature type="repeat" description="TPR" evidence="7">
    <location>
        <begin position="372"/>
        <end position="405"/>
    </location>
</feature>
<dbReference type="PROSITE" id="PS50293">
    <property type="entry name" value="TPR_REGION"/>
    <property type="match status" value="1"/>
</dbReference>
<accession>A0A8K1FJF9</accession>
<evidence type="ECO:0000313" key="9">
    <source>
        <dbReference type="EMBL" id="TMW64876.1"/>
    </source>
</evidence>
<dbReference type="GO" id="GO:0016567">
    <property type="term" value="P:protein ubiquitination"/>
    <property type="evidence" value="ECO:0007669"/>
    <property type="project" value="TreeGrafter"/>
</dbReference>
<dbReference type="Gene3D" id="1.25.40.10">
    <property type="entry name" value="Tetratricopeptide repeat domain"/>
    <property type="match status" value="1"/>
</dbReference>
<feature type="compositionally biased region" description="Low complexity" evidence="8">
    <location>
        <begin position="623"/>
        <end position="641"/>
    </location>
</feature>
<keyword evidence="2" id="KW-0677">Repeat</keyword>
<dbReference type="SMART" id="SM00028">
    <property type="entry name" value="TPR"/>
    <property type="match status" value="7"/>
</dbReference>
<keyword evidence="5 7" id="KW-0802">TPR repeat</keyword>
<dbReference type="GO" id="GO:0051301">
    <property type="term" value="P:cell division"/>
    <property type="evidence" value="ECO:0007669"/>
    <property type="project" value="UniProtKB-KW"/>
</dbReference>
<name>A0A8K1FJF9_PYTOL</name>
<dbReference type="GO" id="GO:0031145">
    <property type="term" value="P:anaphase-promoting complex-dependent catabolic process"/>
    <property type="evidence" value="ECO:0007669"/>
    <property type="project" value="TreeGrafter"/>
</dbReference>
<feature type="region of interest" description="Disordered" evidence="8">
    <location>
        <begin position="568"/>
        <end position="641"/>
    </location>
</feature>
<dbReference type="Pfam" id="PF13424">
    <property type="entry name" value="TPR_12"/>
    <property type="match status" value="1"/>
</dbReference>
<evidence type="ECO:0000256" key="6">
    <source>
        <dbReference type="ARBA" id="ARBA00023306"/>
    </source>
</evidence>
<feature type="compositionally biased region" description="Polar residues" evidence="8">
    <location>
        <begin position="608"/>
        <end position="622"/>
    </location>
</feature>
<keyword evidence="3" id="KW-0498">Mitosis</keyword>
<evidence type="ECO:0000256" key="3">
    <source>
        <dbReference type="ARBA" id="ARBA00022776"/>
    </source>
</evidence>
<dbReference type="GO" id="GO:0005680">
    <property type="term" value="C:anaphase-promoting complex"/>
    <property type="evidence" value="ECO:0007669"/>
    <property type="project" value="TreeGrafter"/>
</dbReference>
<keyword evidence="6" id="KW-0131">Cell cycle</keyword>
<feature type="repeat" description="TPR" evidence="7">
    <location>
        <begin position="516"/>
        <end position="549"/>
    </location>
</feature>
<dbReference type="InterPro" id="IPR013105">
    <property type="entry name" value="TPR_2"/>
</dbReference>
<dbReference type="OrthoDB" id="10006270at2759"/>
<feature type="region of interest" description="Disordered" evidence="8">
    <location>
        <begin position="1"/>
        <end position="33"/>
    </location>
</feature>
<evidence type="ECO:0000256" key="7">
    <source>
        <dbReference type="PROSITE-ProRule" id="PRU00339"/>
    </source>
</evidence>
<proteinExistence type="predicted"/>
<evidence type="ECO:0000256" key="1">
    <source>
        <dbReference type="ARBA" id="ARBA00022618"/>
    </source>
</evidence>
<dbReference type="PROSITE" id="PS50005">
    <property type="entry name" value="TPR"/>
    <property type="match status" value="5"/>
</dbReference>
<dbReference type="SUPFAM" id="SSF48452">
    <property type="entry name" value="TPR-like"/>
    <property type="match status" value="2"/>
</dbReference>
<keyword evidence="4" id="KW-0833">Ubl conjugation pathway</keyword>
<feature type="repeat" description="TPR" evidence="7">
    <location>
        <begin position="482"/>
        <end position="515"/>
    </location>
</feature>
<dbReference type="InterPro" id="IPR019734">
    <property type="entry name" value="TPR_rpt"/>
</dbReference>
<comment type="caution">
    <text evidence="9">The sequence shown here is derived from an EMBL/GenBank/DDBJ whole genome shotgun (WGS) entry which is preliminary data.</text>
</comment>
<feature type="repeat" description="TPR" evidence="7">
    <location>
        <begin position="440"/>
        <end position="473"/>
    </location>
</feature>
<organism evidence="9 10">
    <name type="scientific">Pythium oligandrum</name>
    <name type="common">Mycoparasitic fungus</name>
    <dbReference type="NCBI Taxonomy" id="41045"/>
    <lineage>
        <taxon>Eukaryota</taxon>
        <taxon>Sar</taxon>
        <taxon>Stramenopiles</taxon>
        <taxon>Oomycota</taxon>
        <taxon>Peronosporomycetes</taxon>
        <taxon>Pythiales</taxon>
        <taxon>Pythiaceae</taxon>
        <taxon>Pythium</taxon>
    </lineage>
</organism>
<evidence type="ECO:0000256" key="2">
    <source>
        <dbReference type="ARBA" id="ARBA00022737"/>
    </source>
</evidence>
<dbReference type="AlphaFoldDB" id="A0A8K1FJF9"/>
<evidence type="ECO:0000256" key="5">
    <source>
        <dbReference type="ARBA" id="ARBA00022803"/>
    </source>
</evidence>
<dbReference type="InterPro" id="IPR011990">
    <property type="entry name" value="TPR-like_helical_dom_sf"/>
</dbReference>
<sequence>MRTATYATPTGMWTSSKTASPATTGPELPQTTHDTVTELRRLVRGCIDRHHVASAMFYADKLVTLSPSTPSDVLLFAETCFLHREYHRAIHIVKTAGLLAFETPYTIPPSTLQSYLLVGQSMLAIKHKEECLDLVAKVLPDDEAAIVAFARRSAAQPDETSSINVVSSLALLMGETFEGMGNRDNAMVYYRIALRCDVRCAEAFFHLVEKQMLTTHEQRALLGSLEFSVDETRLLESLYGVHLTKYDAAPSVENRFDVIETKLGLRDNVELSIAKAETYYYYQHDIQKAHEICEWVRESDPFNFKVIPVYVATLVELGKKRELYHYAHQMVDVYPKKAGAWYSVGAYYLLVEKFEAAQRYFHKATTIEPSFAPAWIGFGNAFAAQDESDQAVSSYRTASSLFPGCHLPPLYIGMEHLRTNNLVQAVEFIKQASAICPNDPLIYNELGSVYYKQKNYAMAIDMYMKALELCRHLPERLMEVWEPTLFNLGYAYRKLRRYDDAIRYFRSALRLSPRNASIHAALGFTHHMKGNLEEAIECYHAALAFNPEDSLAGEMITVAFDESLSASRTIQHSLPPPPPPDTAVKRPFSKPGSTSSFGEESVRRNLSLDHSFSSIEHNQQQQSMNCSSLDLSDDSSMNLDE</sequence>
<dbReference type="Pfam" id="PF07719">
    <property type="entry name" value="TPR_2"/>
    <property type="match status" value="1"/>
</dbReference>
<dbReference type="Proteomes" id="UP000794436">
    <property type="component" value="Unassembled WGS sequence"/>
</dbReference>
<protein>
    <recommendedName>
        <fullName evidence="11">Anaphase-promoting complex subunit 6</fullName>
    </recommendedName>
</protein>
<evidence type="ECO:0000256" key="4">
    <source>
        <dbReference type="ARBA" id="ARBA00022786"/>
    </source>
</evidence>
<keyword evidence="1" id="KW-0132">Cell division</keyword>
<dbReference type="PANTHER" id="PTHR12558">
    <property type="entry name" value="CELL DIVISION CYCLE 16,23,27"/>
    <property type="match status" value="1"/>
</dbReference>
<dbReference type="EMBL" id="SPLM01000038">
    <property type="protein sequence ID" value="TMW64876.1"/>
    <property type="molecule type" value="Genomic_DNA"/>
</dbReference>
<dbReference type="Pfam" id="PF12895">
    <property type="entry name" value="ANAPC3"/>
    <property type="match status" value="1"/>
</dbReference>
<evidence type="ECO:0008006" key="11">
    <source>
        <dbReference type="Google" id="ProtNLM"/>
    </source>
</evidence>
<gene>
    <name evidence="9" type="ORF">Poli38472_009043</name>
</gene>